<proteinExistence type="predicted"/>
<dbReference type="Proteomes" id="UP000708208">
    <property type="component" value="Unassembled WGS sequence"/>
</dbReference>
<keyword evidence="2" id="KW-1185">Reference proteome</keyword>
<gene>
    <name evidence="1" type="ORF">AFUS01_LOCUS23368</name>
</gene>
<evidence type="ECO:0000313" key="2">
    <source>
        <dbReference type="Proteomes" id="UP000708208"/>
    </source>
</evidence>
<name>A0A8J2KZY9_9HEXA</name>
<reference evidence="1" key="1">
    <citation type="submission" date="2021-06" db="EMBL/GenBank/DDBJ databases">
        <authorList>
            <person name="Hodson N. C."/>
            <person name="Mongue J. A."/>
            <person name="Jaron S. K."/>
        </authorList>
    </citation>
    <scope>NUCLEOTIDE SEQUENCE</scope>
</reference>
<dbReference type="EMBL" id="CAJVCH010280726">
    <property type="protein sequence ID" value="CAG7784699.1"/>
    <property type="molecule type" value="Genomic_DNA"/>
</dbReference>
<feature type="non-terminal residue" evidence="1">
    <location>
        <position position="1"/>
    </location>
</feature>
<sequence>MIKNPMVRVFSGENYTGEFEDYHLGNGKLLHRCYYNTQEKGQDLEIV</sequence>
<accession>A0A8J2KZY9</accession>
<comment type="caution">
    <text evidence="1">The sequence shown here is derived from an EMBL/GenBank/DDBJ whole genome shotgun (WGS) entry which is preliminary data.</text>
</comment>
<evidence type="ECO:0000313" key="1">
    <source>
        <dbReference type="EMBL" id="CAG7784699.1"/>
    </source>
</evidence>
<organism evidence="1 2">
    <name type="scientific">Allacma fusca</name>
    <dbReference type="NCBI Taxonomy" id="39272"/>
    <lineage>
        <taxon>Eukaryota</taxon>
        <taxon>Metazoa</taxon>
        <taxon>Ecdysozoa</taxon>
        <taxon>Arthropoda</taxon>
        <taxon>Hexapoda</taxon>
        <taxon>Collembola</taxon>
        <taxon>Symphypleona</taxon>
        <taxon>Sminthuridae</taxon>
        <taxon>Allacma</taxon>
    </lineage>
</organism>
<dbReference type="AlphaFoldDB" id="A0A8J2KZY9"/>
<protein>
    <submittedName>
        <fullName evidence="1">Uncharacterized protein</fullName>
    </submittedName>
</protein>